<dbReference type="CDD" id="cd00062">
    <property type="entry name" value="FN2"/>
    <property type="match status" value="1"/>
</dbReference>
<evidence type="ECO:0000256" key="2">
    <source>
        <dbReference type="ARBA" id="ARBA00022475"/>
    </source>
</evidence>
<dbReference type="SUPFAM" id="SSF49854">
    <property type="entry name" value="Spermadhesin, CUB domain"/>
    <property type="match status" value="1"/>
</dbReference>
<evidence type="ECO:0000256" key="9">
    <source>
        <dbReference type="ARBA" id="ARBA00023157"/>
    </source>
</evidence>
<dbReference type="FunFam" id="2.60.120.290:FF:000013">
    <property type="entry name" value="Membrane frizzled-related protein"/>
    <property type="match status" value="1"/>
</dbReference>
<evidence type="ECO:0000313" key="22">
    <source>
        <dbReference type="RefSeq" id="XP_031558639.1"/>
    </source>
</evidence>
<evidence type="ECO:0000256" key="7">
    <source>
        <dbReference type="ARBA" id="ARBA00023040"/>
    </source>
</evidence>
<feature type="disulfide bond" evidence="12">
    <location>
        <begin position="370"/>
        <end position="388"/>
    </location>
</feature>
<dbReference type="GeneID" id="116295067"/>
<evidence type="ECO:0000259" key="17">
    <source>
        <dbReference type="PROSITE" id="PS50262"/>
    </source>
</evidence>
<keyword evidence="2" id="KW-1003">Cell membrane</keyword>
<dbReference type="InterPro" id="IPR023415">
    <property type="entry name" value="LDLR_class-A_CS"/>
</dbReference>
<feature type="domain" description="G-protein coupled receptors family 1 profile" evidence="17">
    <location>
        <begin position="651"/>
        <end position="908"/>
    </location>
</feature>
<feature type="transmembrane region" description="Helical" evidence="14">
    <location>
        <begin position="756"/>
        <end position="776"/>
    </location>
</feature>
<comment type="caution">
    <text evidence="13">Lacks conserved residue(s) required for the propagation of feature annotation.</text>
</comment>
<dbReference type="SMART" id="SM00192">
    <property type="entry name" value="LDLa"/>
    <property type="match status" value="2"/>
</dbReference>
<evidence type="ECO:0000313" key="24">
    <source>
        <dbReference type="RefSeq" id="XP_031558641.1"/>
    </source>
</evidence>
<evidence type="ECO:0000256" key="14">
    <source>
        <dbReference type="SAM" id="Phobius"/>
    </source>
</evidence>
<dbReference type="Proteomes" id="UP000515163">
    <property type="component" value="Unplaced"/>
</dbReference>
<dbReference type="InterPro" id="IPR000562">
    <property type="entry name" value="FN_type2_dom"/>
</dbReference>
<feature type="chain" id="PRO_5044653114" evidence="15">
    <location>
        <begin position="25"/>
        <end position="996"/>
    </location>
</feature>
<dbReference type="SMART" id="SM00059">
    <property type="entry name" value="FN2"/>
    <property type="match status" value="1"/>
</dbReference>
<dbReference type="SMART" id="SM00042">
    <property type="entry name" value="CUB"/>
    <property type="match status" value="1"/>
</dbReference>
<evidence type="ECO:0000256" key="12">
    <source>
        <dbReference type="PROSITE-ProRule" id="PRU00124"/>
    </source>
</evidence>
<keyword evidence="15" id="KW-0732">Signal</keyword>
<dbReference type="PROSITE" id="PS50262">
    <property type="entry name" value="G_PROTEIN_RECEP_F1_2"/>
    <property type="match status" value="1"/>
</dbReference>
<dbReference type="KEGG" id="aten:116295067"/>
<feature type="transmembrane region" description="Helical" evidence="14">
    <location>
        <begin position="713"/>
        <end position="735"/>
    </location>
</feature>
<proteinExistence type="predicted"/>
<evidence type="ECO:0000313" key="25">
    <source>
        <dbReference type="RefSeq" id="XP_031558642.1"/>
    </source>
</evidence>
<dbReference type="PROSITE" id="PS00237">
    <property type="entry name" value="G_PROTEIN_RECEP_F1_1"/>
    <property type="match status" value="1"/>
</dbReference>
<keyword evidence="5" id="KW-0677">Repeat</keyword>
<keyword evidence="10" id="KW-0675">Receptor</keyword>
<dbReference type="Gene3D" id="2.60.120.290">
    <property type="entry name" value="Spermadhesin, CUB domain"/>
    <property type="match status" value="1"/>
</dbReference>
<dbReference type="PROSITE" id="PS50068">
    <property type="entry name" value="LDLRA_2"/>
    <property type="match status" value="2"/>
</dbReference>
<dbReference type="AlphaFoldDB" id="A0A6P8I186"/>
<keyword evidence="8 14" id="KW-0472">Membrane</keyword>
<dbReference type="CDD" id="cd00041">
    <property type="entry name" value="CUB"/>
    <property type="match status" value="1"/>
</dbReference>
<comment type="subcellular location">
    <subcellularLocation>
        <location evidence="1">Cell membrane</location>
        <topology evidence="1">Multi-pass membrane protein</topology>
    </subcellularLocation>
</comment>
<dbReference type="SMART" id="SM00369">
    <property type="entry name" value="LRR_TYP"/>
    <property type="match status" value="5"/>
</dbReference>
<dbReference type="PRINTS" id="PR00237">
    <property type="entry name" value="GPCRRHODOPSN"/>
</dbReference>
<evidence type="ECO:0000259" key="16">
    <source>
        <dbReference type="PROSITE" id="PS01180"/>
    </source>
</evidence>
<evidence type="ECO:0000259" key="18">
    <source>
        <dbReference type="PROSITE" id="PS51092"/>
    </source>
</evidence>
<gene>
    <name evidence="20 21 22 23 24 25 26 27 28" type="primary">LOC116295067</name>
</gene>
<accession>A0A6P8I186</accession>
<keyword evidence="4 14" id="KW-0812">Transmembrane</keyword>
<keyword evidence="19" id="KW-1185">Reference proteome</keyword>
<dbReference type="RefSeq" id="XP_031558644.1">
    <property type="nucleotide sequence ID" value="XM_031702784.1"/>
</dbReference>
<keyword evidence="7" id="KW-0297">G-protein coupled receptor</keyword>
<dbReference type="InterPro" id="IPR002131">
    <property type="entry name" value="Gphrmn_rcpt_fam"/>
</dbReference>
<dbReference type="PROSITE" id="PS51450">
    <property type="entry name" value="LRR"/>
    <property type="match status" value="1"/>
</dbReference>
<sequence length="996" mass="112032">MLKQHSTCVISLFCFLLQLNQVYTSSEPEKTCSFYTNKGKCCIFPFVYRNRTYTECTASPEDSEIWWNQWTFPWCNIPSGKFRCMRAENSCGGHRTLPAGVISSVNFPRGYPNNSECIWTIRIPGANQITLNFTHLNLSQDQSCDSAYVKIYDGDNTSYPLLKNACGWKMPPPVRSSGNAMMVVFRSTTSTVGQDKAGFRAYYDTGECKVRTYGGNGNGSCCVFPFMYEGETYNSCIIEGTKKEGLNPDKWCSVTSNYDRDKKRGLCILENVPCGPGKFECYNNHWWKQCINIEDKCNGLDDCADGSDELGCPPMIDPYQCTIFLITTTSSKKIFGWKLKRKCGYQDRCLSKNVTYDSSTTCEISSWNKCRNGRCIPSEWVCDGKDDCGDKSDEMQSRCLHKESLGSDACSWTTECKKWEKQFGAGPLESKTIATCRSENITAIPTYLPVSVTHITIIKKKISRLGPSSFSRYLSLRKIELEGNEIQEILPFTFSKLKNLEILNVRDNKLKIIVSNTFHGLSFLKELLLQENNIKTIEDDAFLGLSNIKNLNLSSLNLKSIKSGAFRGMDSLEQLSLKNNMDLVRLPKNIFEPIPNLRYLEADRFEFCCIAELSGINCSAPKDLFSSCGDLMANSTLGISIWILGSIALLGNGFVLIWRLKTKSESKVHSLLLLNLAISDFIMGLYLVVIGSVDSYYRGRYFIFSEEWKRSSLCQFCGFLSTLSSEASVFILTIMTADRYVAISHPLRNISLKLAGAYKALAIIWTLAFLLSIIPLTGLDYFHDFYARSGVCLPLHLTADKPAGWEYSVFVFLVLNFVSFIGIFVLYLLMFIKIKQTNNILTGTRQKTATASIGSRMVFIVLTDFVCWIPIIIIGIASLSGMQASPTVYAWVAVFVLPLNSALNPILYTLSTTNFRRNVNATVRKSSHKLQGMTFLTTDNQSVTMMKGSRRKISSDDEIKETNGKRAWTVKNTKRCNGCLAPILEKERTTYKDTAV</sequence>
<dbReference type="InterPro" id="IPR035914">
    <property type="entry name" value="Sperma_CUB_dom_sf"/>
</dbReference>
<dbReference type="RefSeq" id="XP_031558637.1">
    <property type="nucleotide sequence ID" value="XM_031702777.1"/>
</dbReference>
<dbReference type="RefSeq" id="XP_031558645.1">
    <property type="nucleotide sequence ID" value="XM_031702785.1"/>
</dbReference>
<dbReference type="PRINTS" id="PR00373">
    <property type="entry name" value="GLYCHORMONER"/>
</dbReference>
<dbReference type="SUPFAM" id="SSF81321">
    <property type="entry name" value="Family A G protein-coupled receptor-like"/>
    <property type="match status" value="1"/>
</dbReference>
<dbReference type="RefSeq" id="XP_031558639.1">
    <property type="nucleotide sequence ID" value="XM_031702779.1"/>
</dbReference>
<dbReference type="Gene3D" id="2.10.10.10">
    <property type="entry name" value="Fibronectin, type II, collagen-binding"/>
    <property type="match status" value="2"/>
</dbReference>
<evidence type="ECO:0000313" key="19">
    <source>
        <dbReference type="Proteomes" id="UP000515163"/>
    </source>
</evidence>
<organism evidence="19 23">
    <name type="scientific">Actinia tenebrosa</name>
    <name type="common">Australian red waratah sea anemone</name>
    <dbReference type="NCBI Taxonomy" id="6105"/>
    <lineage>
        <taxon>Eukaryota</taxon>
        <taxon>Metazoa</taxon>
        <taxon>Cnidaria</taxon>
        <taxon>Anthozoa</taxon>
        <taxon>Hexacorallia</taxon>
        <taxon>Actiniaria</taxon>
        <taxon>Actiniidae</taxon>
        <taxon>Actinia</taxon>
    </lineage>
</organism>
<feature type="domain" description="CUB" evidence="16">
    <location>
        <begin position="91"/>
        <end position="206"/>
    </location>
</feature>
<dbReference type="Pfam" id="PF00040">
    <property type="entry name" value="fn2"/>
    <property type="match status" value="1"/>
</dbReference>
<evidence type="ECO:0000313" key="20">
    <source>
        <dbReference type="RefSeq" id="XP_031558637.1"/>
    </source>
</evidence>
<feature type="transmembrane region" description="Helical" evidence="14">
    <location>
        <begin position="853"/>
        <end position="876"/>
    </location>
</feature>
<dbReference type="Pfam" id="PF13306">
    <property type="entry name" value="LRR_5"/>
    <property type="match status" value="1"/>
</dbReference>
<evidence type="ECO:0000256" key="15">
    <source>
        <dbReference type="SAM" id="SignalP"/>
    </source>
</evidence>
<dbReference type="PANTHER" id="PTHR24372">
    <property type="entry name" value="GLYCOPROTEIN HORMONE RECEPTOR"/>
    <property type="match status" value="1"/>
</dbReference>
<protein>
    <submittedName>
        <fullName evidence="20 21">G-protein coupled receptor GRL101-like</fullName>
    </submittedName>
</protein>
<evidence type="ECO:0000256" key="8">
    <source>
        <dbReference type="ARBA" id="ARBA00023136"/>
    </source>
</evidence>
<evidence type="ECO:0000313" key="28">
    <source>
        <dbReference type="RefSeq" id="XP_031558645.1"/>
    </source>
</evidence>
<evidence type="ECO:0000256" key="5">
    <source>
        <dbReference type="ARBA" id="ARBA00022737"/>
    </source>
</evidence>
<dbReference type="Gene3D" id="3.80.10.10">
    <property type="entry name" value="Ribonuclease Inhibitor"/>
    <property type="match status" value="1"/>
</dbReference>
<dbReference type="Gene3D" id="1.20.1070.10">
    <property type="entry name" value="Rhodopsin 7-helix transmembrane proteins"/>
    <property type="match status" value="1"/>
</dbReference>
<dbReference type="GO" id="GO:0007189">
    <property type="term" value="P:adenylate cyclase-activating G protein-coupled receptor signaling pathway"/>
    <property type="evidence" value="ECO:0007669"/>
    <property type="project" value="TreeGrafter"/>
</dbReference>
<evidence type="ECO:0000256" key="10">
    <source>
        <dbReference type="ARBA" id="ARBA00023170"/>
    </source>
</evidence>
<dbReference type="PRINTS" id="PR00013">
    <property type="entry name" value="FNTYPEII"/>
</dbReference>
<feature type="domain" description="Fibronectin type-II" evidence="18">
    <location>
        <begin position="217"/>
        <end position="269"/>
    </location>
</feature>
<keyword evidence="3" id="KW-0433">Leucine-rich repeat</keyword>
<feature type="transmembrane region" description="Helical" evidence="14">
    <location>
        <begin position="888"/>
        <end position="910"/>
    </location>
</feature>
<evidence type="ECO:0000256" key="6">
    <source>
        <dbReference type="ARBA" id="ARBA00022989"/>
    </source>
</evidence>
<evidence type="ECO:0000313" key="23">
    <source>
        <dbReference type="RefSeq" id="XP_031558640.1"/>
    </source>
</evidence>
<dbReference type="PANTHER" id="PTHR24372:SF77">
    <property type="entry name" value="G-PROTEIN COUPLED RECEPTORS FAMILY 1 PROFILE DOMAIN-CONTAINING PROTEIN"/>
    <property type="match status" value="1"/>
</dbReference>
<dbReference type="InterPro" id="IPR002172">
    <property type="entry name" value="LDrepeatLR_classA_rpt"/>
</dbReference>
<evidence type="ECO:0000256" key="11">
    <source>
        <dbReference type="ARBA" id="ARBA00023224"/>
    </source>
</evidence>
<reference evidence="20 21" key="1">
    <citation type="submission" date="2025-04" db="UniProtKB">
        <authorList>
            <consortium name="RefSeq"/>
        </authorList>
    </citation>
    <scope>IDENTIFICATION</scope>
    <source>
        <tissue evidence="20 21">Tentacle</tissue>
    </source>
</reference>
<dbReference type="GO" id="GO:0008528">
    <property type="term" value="F:G protein-coupled peptide receptor activity"/>
    <property type="evidence" value="ECO:0007669"/>
    <property type="project" value="TreeGrafter"/>
</dbReference>
<dbReference type="OrthoDB" id="6022531at2759"/>
<dbReference type="CDD" id="cd15137">
    <property type="entry name" value="7tmA_Relaxin_R"/>
    <property type="match status" value="1"/>
</dbReference>
<dbReference type="RefSeq" id="XP_031558642.1">
    <property type="nucleotide sequence ID" value="XM_031702782.1"/>
</dbReference>
<dbReference type="InterPro" id="IPR013806">
    <property type="entry name" value="Kringle-like"/>
</dbReference>
<evidence type="ECO:0000256" key="3">
    <source>
        <dbReference type="ARBA" id="ARBA00022614"/>
    </source>
</evidence>
<dbReference type="FunFam" id="1.20.1070.10:FF:000333">
    <property type="entry name" value="Relaxin receptor 1"/>
    <property type="match status" value="1"/>
</dbReference>
<evidence type="ECO:0000256" key="13">
    <source>
        <dbReference type="PROSITE-ProRule" id="PRU00479"/>
    </source>
</evidence>
<dbReference type="RefSeq" id="XP_031558638.1">
    <property type="nucleotide sequence ID" value="XM_031702778.1"/>
</dbReference>
<dbReference type="InterPro" id="IPR036943">
    <property type="entry name" value="FN_type2_sf"/>
</dbReference>
<dbReference type="CDD" id="cd00112">
    <property type="entry name" value="LDLa"/>
    <property type="match status" value="2"/>
</dbReference>
<feature type="transmembrane region" description="Helical" evidence="14">
    <location>
        <begin position="807"/>
        <end position="832"/>
    </location>
</feature>
<dbReference type="InterPro" id="IPR026906">
    <property type="entry name" value="LRR_5"/>
</dbReference>
<dbReference type="InterPro" id="IPR001611">
    <property type="entry name" value="Leu-rich_rpt"/>
</dbReference>
<dbReference type="InterPro" id="IPR000859">
    <property type="entry name" value="CUB_dom"/>
</dbReference>
<dbReference type="GO" id="GO:0016500">
    <property type="term" value="F:protein-hormone receptor activity"/>
    <property type="evidence" value="ECO:0007669"/>
    <property type="project" value="InterPro"/>
</dbReference>
<dbReference type="PROSITE" id="PS51092">
    <property type="entry name" value="FN2_2"/>
    <property type="match status" value="1"/>
</dbReference>
<dbReference type="GO" id="GO:0009755">
    <property type="term" value="P:hormone-mediated signaling pathway"/>
    <property type="evidence" value="ECO:0007669"/>
    <property type="project" value="TreeGrafter"/>
</dbReference>
<feature type="transmembrane region" description="Helical" evidence="14">
    <location>
        <begin position="639"/>
        <end position="660"/>
    </location>
</feature>
<evidence type="ECO:0000313" key="26">
    <source>
        <dbReference type="RefSeq" id="XP_031558643.1"/>
    </source>
</evidence>
<dbReference type="GO" id="GO:0005886">
    <property type="term" value="C:plasma membrane"/>
    <property type="evidence" value="ECO:0007669"/>
    <property type="project" value="UniProtKB-SubCell"/>
</dbReference>
<dbReference type="SUPFAM" id="SSF52058">
    <property type="entry name" value="L domain-like"/>
    <property type="match status" value="1"/>
</dbReference>
<feature type="disulfide bond" evidence="12">
    <location>
        <begin position="297"/>
        <end position="312"/>
    </location>
</feature>
<dbReference type="RefSeq" id="XP_031558643.1">
    <property type="nucleotide sequence ID" value="XM_031702783.1"/>
</dbReference>
<dbReference type="InterPro" id="IPR036055">
    <property type="entry name" value="LDL_receptor-like_sf"/>
</dbReference>
<dbReference type="InterPro" id="IPR032675">
    <property type="entry name" value="LRR_dom_sf"/>
</dbReference>
<name>A0A6P8I186_ACTTE</name>
<dbReference type="RefSeq" id="XP_031558641.1">
    <property type="nucleotide sequence ID" value="XM_031702781.1"/>
</dbReference>
<keyword evidence="6 14" id="KW-1133">Transmembrane helix</keyword>
<feature type="signal peptide" evidence="15">
    <location>
        <begin position="1"/>
        <end position="24"/>
    </location>
</feature>
<dbReference type="PROSITE" id="PS01180">
    <property type="entry name" value="CUB"/>
    <property type="match status" value="1"/>
</dbReference>
<dbReference type="Pfam" id="PF00001">
    <property type="entry name" value="7tm_1"/>
    <property type="match status" value="1"/>
</dbReference>
<dbReference type="SUPFAM" id="SSF57424">
    <property type="entry name" value="LDL receptor-like module"/>
    <property type="match status" value="2"/>
</dbReference>
<evidence type="ECO:0000313" key="21">
    <source>
        <dbReference type="RefSeq" id="XP_031558638.1"/>
    </source>
</evidence>
<keyword evidence="11" id="KW-0807">Transducer</keyword>
<evidence type="ECO:0000313" key="27">
    <source>
        <dbReference type="RefSeq" id="XP_031558644.1"/>
    </source>
</evidence>
<feature type="transmembrane region" description="Helical" evidence="14">
    <location>
        <begin position="672"/>
        <end position="693"/>
    </location>
</feature>
<dbReference type="Pfam" id="PF00431">
    <property type="entry name" value="CUB"/>
    <property type="match status" value="1"/>
</dbReference>
<keyword evidence="9 12" id="KW-1015">Disulfide bond</keyword>
<dbReference type="RefSeq" id="XP_031558640.1">
    <property type="nucleotide sequence ID" value="XM_031702780.1"/>
</dbReference>
<dbReference type="Pfam" id="PF00057">
    <property type="entry name" value="Ldl_recept_a"/>
    <property type="match status" value="2"/>
</dbReference>
<evidence type="ECO:0000256" key="4">
    <source>
        <dbReference type="ARBA" id="ARBA00022692"/>
    </source>
</evidence>
<dbReference type="Gene3D" id="4.10.400.10">
    <property type="entry name" value="Low-density Lipoprotein Receptor"/>
    <property type="match status" value="2"/>
</dbReference>
<dbReference type="InterPro" id="IPR000276">
    <property type="entry name" value="GPCR_Rhodpsn"/>
</dbReference>
<dbReference type="InterPro" id="IPR017452">
    <property type="entry name" value="GPCR_Rhodpsn_7TM"/>
</dbReference>
<evidence type="ECO:0000256" key="1">
    <source>
        <dbReference type="ARBA" id="ARBA00004651"/>
    </source>
</evidence>
<dbReference type="SUPFAM" id="SSF57440">
    <property type="entry name" value="Kringle-like"/>
    <property type="match status" value="1"/>
</dbReference>
<dbReference type="InterPro" id="IPR003591">
    <property type="entry name" value="Leu-rich_rpt_typical-subtyp"/>
</dbReference>
<dbReference type="PROSITE" id="PS01209">
    <property type="entry name" value="LDLRA_1"/>
    <property type="match status" value="2"/>
</dbReference>